<dbReference type="Pfam" id="PF02646">
    <property type="entry name" value="RmuC"/>
    <property type="match status" value="1"/>
</dbReference>
<comment type="caution">
    <text evidence="6">The sequence shown here is derived from an EMBL/GenBank/DDBJ whole genome shotgun (WGS) entry which is preliminary data.</text>
</comment>
<gene>
    <name evidence="6" type="ORF">D7024_03060</name>
</gene>
<dbReference type="GO" id="GO:0006310">
    <property type="term" value="P:DNA recombination"/>
    <property type="evidence" value="ECO:0007669"/>
    <property type="project" value="UniProtKB-KW"/>
</dbReference>
<evidence type="ECO:0000256" key="4">
    <source>
        <dbReference type="ARBA" id="ARBA00023172"/>
    </source>
</evidence>
<accession>A0A494WZN7</accession>
<keyword evidence="7" id="KW-1185">Reference proteome</keyword>
<dbReference type="PANTHER" id="PTHR30563:SF0">
    <property type="entry name" value="DNA RECOMBINATION PROTEIN RMUC"/>
    <property type="match status" value="1"/>
</dbReference>
<organism evidence="6 7">
    <name type="scientific">Desulfofundulus salinus</name>
    <dbReference type="NCBI Taxonomy" id="2419843"/>
    <lineage>
        <taxon>Bacteria</taxon>
        <taxon>Bacillati</taxon>
        <taxon>Bacillota</taxon>
        <taxon>Clostridia</taxon>
        <taxon>Eubacteriales</taxon>
        <taxon>Peptococcaceae</taxon>
        <taxon>Desulfofundulus</taxon>
    </lineage>
</organism>
<evidence type="ECO:0000313" key="7">
    <source>
        <dbReference type="Proteomes" id="UP000271256"/>
    </source>
</evidence>
<keyword evidence="3 5" id="KW-0175">Coiled coil</keyword>
<dbReference type="OrthoDB" id="370725at2"/>
<comment type="similarity">
    <text evidence="2">Belongs to the RmuC family.</text>
</comment>
<reference evidence="6 7" key="1">
    <citation type="submission" date="2018-10" db="EMBL/GenBank/DDBJ databases">
        <authorList>
            <person name="Grouzdev D.S."/>
            <person name="Krutkina M.S."/>
            <person name="Tourova T.P."/>
            <person name="Nazina T.N."/>
        </authorList>
    </citation>
    <scope>NUCLEOTIDE SEQUENCE [LARGE SCALE GENOMIC DNA]</scope>
    <source>
        <strain evidence="6 7">435</strain>
    </source>
</reference>
<proteinExistence type="inferred from homology"/>
<dbReference type="EMBL" id="RBWE01000001">
    <property type="protein sequence ID" value="RKO66024.1"/>
    <property type="molecule type" value="Genomic_DNA"/>
</dbReference>
<keyword evidence="4" id="KW-0233">DNA recombination</keyword>
<dbReference type="AlphaFoldDB" id="A0A494WZN7"/>
<dbReference type="RefSeq" id="WP_121450468.1">
    <property type="nucleotide sequence ID" value="NZ_RBWE01000001.1"/>
</dbReference>
<evidence type="ECO:0000256" key="3">
    <source>
        <dbReference type="ARBA" id="ARBA00023054"/>
    </source>
</evidence>
<dbReference type="PANTHER" id="PTHR30563">
    <property type="entry name" value="DNA RECOMBINATION PROTEIN RMUC"/>
    <property type="match status" value="1"/>
</dbReference>
<dbReference type="InterPro" id="IPR003798">
    <property type="entry name" value="DNA_recombination_RmuC"/>
</dbReference>
<protein>
    <submittedName>
        <fullName evidence="6">DNA recombination protein RmuC</fullName>
    </submittedName>
</protein>
<evidence type="ECO:0000256" key="1">
    <source>
        <dbReference type="ARBA" id="ARBA00003416"/>
    </source>
</evidence>
<evidence type="ECO:0000256" key="2">
    <source>
        <dbReference type="ARBA" id="ARBA00009840"/>
    </source>
</evidence>
<evidence type="ECO:0000256" key="5">
    <source>
        <dbReference type="SAM" id="Coils"/>
    </source>
</evidence>
<feature type="coiled-coil region" evidence="5">
    <location>
        <begin position="40"/>
        <end position="102"/>
    </location>
</feature>
<dbReference type="Proteomes" id="UP000271256">
    <property type="component" value="Unassembled WGS sequence"/>
</dbReference>
<name>A0A494WZN7_9FIRM</name>
<sequence length="460" mass="51303">MFEALYLLAGVAAGVLTGWLLAGIRIRALSAEVVAARSRAMAAEGINAELRQQLNQVQQELNDLRLQVVREHQARVRAETSLEEARNSLTEQKKLLAEATQRLTDTFKALSAEALKSNNQAFIELARQVLEGVVVEARGDLQKRQEAIDALIKPLKEELIRYEAQVRAMENARQEAYGSLKRQLQELSQTQQLLHRETSNLVNALKTPQVRGRWGEITLRRVVEVAGMSPYCDFVEQVSVETEGGRLRPDLVVKLPGGRTVVVDAKVPLKAYMEATESADENAWRLAMQRHAQAVRAHMQSLGSKAYWSQFTPGPDFVVLFLPGESFFSAAVEQDRRLIEDALASRVLLATPTTLIALLRTVALSWQQHHMAENARQIAEAGMELYERVCKFAGHLAKIKDGLQKATQSFNNAVGSWESRVVPGARRLKELGAAMPGKELLPLSQVEIALRELPPERERE</sequence>
<evidence type="ECO:0000313" key="6">
    <source>
        <dbReference type="EMBL" id="RKO66024.1"/>
    </source>
</evidence>
<comment type="function">
    <text evidence="1">Involved in DNA recombination.</text>
</comment>